<evidence type="ECO:0008006" key="4">
    <source>
        <dbReference type="Google" id="ProtNLM"/>
    </source>
</evidence>
<dbReference type="Pfam" id="PF06037">
    <property type="entry name" value="DUF922"/>
    <property type="match status" value="1"/>
</dbReference>
<reference evidence="2 3" key="1">
    <citation type="submission" date="2016-11" db="EMBL/GenBank/DDBJ databases">
        <authorList>
            <person name="Jaros S."/>
            <person name="Januszkiewicz K."/>
            <person name="Wedrychowicz H."/>
        </authorList>
    </citation>
    <scope>NUCLEOTIDE SEQUENCE [LARGE SCALE GENOMIC DNA]</scope>
    <source>
        <strain evidence="2 3">DSM 26897</strain>
    </source>
</reference>
<sequence length="166" mass="19051">MAVEGFTTKLAWSQFQNFTTRPAFETEDAQIHSKMGFSNIKLKSKGKSVGIADIDIKLYLVSEECWVVTKEMSNYLLKHEQGHYDILALSARELYKKLLTLSALNTQQLQESVTQLSEKTQERVKKVDERYDQQTNHSRDKAAQQIWDQKIAAEKQKPDGSIDNLP</sequence>
<feature type="compositionally biased region" description="Basic and acidic residues" evidence="1">
    <location>
        <begin position="119"/>
        <end position="142"/>
    </location>
</feature>
<gene>
    <name evidence="2" type="ORF">SAMN05444008_10139</name>
</gene>
<proteinExistence type="predicted"/>
<dbReference type="EMBL" id="FQUO01000001">
    <property type="protein sequence ID" value="SHE28986.1"/>
    <property type="molecule type" value="Genomic_DNA"/>
</dbReference>
<evidence type="ECO:0000256" key="1">
    <source>
        <dbReference type="SAM" id="MobiDB-lite"/>
    </source>
</evidence>
<feature type="region of interest" description="Disordered" evidence="1">
    <location>
        <begin position="114"/>
        <end position="143"/>
    </location>
</feature>
<name>A0A1M4S9U4_9BACT</name>
<dbReference type="AlphaFoldDB" id="A0A1M4S9U4"/>
<dbReference type="InterPro" id="IPR010321">
    <property type="entry name" value="DUF922"/>
</dbReference>
<keyword evidence="3" id="KW-1185">Reference proteome</keyword>
<evidence type="ECO:0000313" key="3">
    <source>
        <dbReference type="Proteomes" id="UP000184368"/>
    </source>
</evidence>
<dbReference type="Proteomes" id="UP000184368">
    <property type="component" value="Unassembled WGS sequence"/>
</dbReference>
<accession>A0A1M4S9U4</accession>
<dbReference type="STRING" id="1302690.BUE76_23055"/>
<evidence type="ECO:0000313" key="2">
    <source>
        <dbReference type="EMBL" id="SHE28986.1"/>
    </source>
</evidence>
<protein>
    <recommendedName>
        <fullName evidence="4">DUF922 domain-containing protein</fullName>
    </recommendedName>
</protein>
<organism evidence="2 3">
    <name type="scientific">Cnuella takakiae</name>
    <dbReference type="NCBI Taxonomy" id="1302690"/>
    <lineage>
        <taxon>Bacteria</taxon>
        <taxon>Pseudomonadati</taxon>
        <taxon>Bacteroidota</taxon>
        <taxon>Chitinophagia</taxon>
        <taxon>Chitinophagales</taxon>
        <taxon>Chitinophagaceae</taxon>
        <taxon>Cnuella</taxon>
    </lineage>
</organism>